<keyword evidence="1 2" id="KW-0430">Lectin</keyword>
<dbReference type="SMART" id="SM00276">
    <property type="entry name" value="GLECT"/>
    <property type="match status" value="1"/>
</dbReference>
<name>A0AAN4ZCY2_9BILA</name>
<comment type="caution">
    <text evidence="4">The sequence shown here is derived from an EMBL/GenBank/DDBJ whole genome shotgun (WGS) entry which is preliminary data.</text>
</comment>
<dbReference type="GO" id="GO:0016936">
    <property type="term" value="F:galactoside binding"/>
    <property type="evidence" value="ECO:0007669"/>
    <property type="project" value="TreeGrafter"/>
</dbReference>
<sequence>SFAIKFVRKNGDIALCIKPWFDRKNVELNTKKNGQWMKQQLITSSPFRRNVRFEVAVANEANGFQIFVNGSHFTTYEHRMCPYDISVVDIAQVLDLDV</sequence>
<dbReference type="InterPro" id="IPR001079">
    <property type="entry name" value="Galectin_CRD"/>
</dbReference>
<evidence type="ECO:0000313" key="4">
    <source>
        <dbReference type="EMBL" id="GMR37659.1"/>
    </source>
</evidence>
<dbReference type="Gene3D" id="2.60.120.200">
    <property type="match status" value="1"/>
</dbReference>
<dbReference type="SMART" id="SM00908">
    <property type="entry name" value="Gal-bind_lectin"/>
    <property type="match status" value="1"/>
</dbReference>
<evidence type="ECO:0000256" key="2">
    <source>
        <dbReference type="RuleBase" id="RU102079"/>
    </source>
</evidence>
<dbReference type="SUPFAM" id="SSF49899">
    <property type="entry name" value="Concanavalin A-like lectins/glucanases"/>
    <property type="match status" value="1"/>
</dbReference>
<feature type="domain" description="Galectin" evidence="3">
    <location>
        <begin position="1"/>
        <end position="98"/>
    </location>
</feature>
<evidence type="ECO:0000313" key="5">
    <source>
        <dbReference type="Proteomes" id="UP001328107"/>
    </source>
</evidence>
<dbReference type="InterPro" id="IPR044156">
    <property type="entry name" value="Galectin-like"/>
</dbReference>
<proteinExistence type="predicted"/>
<evidence type="ECO:0000259" key="3">
    <source>
        <dbReference type="PROSITE" id="PS51304"/>
    </source>
</evidence>
<keyword evidence="5" id="KW-1185">Reference proteome</keyword>
<dbReference type="PROSITE" id="PS51304">
    <property type="entry name" value="GALECTIN"/>
    <property type="match status" value="1"/>
</dbReference>
<dbReference type="InterPro" id="IPR013320">
    <property type="entry name" value="ConA-like_dom_sf"/>
</dbReference>
<dbReference type="GO" id="GO:0030246">
    <property type="term" value="F:carbohydrate binding"/>
    <property type="evidence" value="ECO:0007669"/>
    <property type="project" value="UniProtKB-UniRule"/>
</dbReference>
<accession>A0AAN4ZCY2</accession>
<dbReference type="EMBL" id="BTRK01000002">
    <property type="protein sequence ID" value="GMR37659.1"/>
    <property type="molecule type" value="Genomic_DNA"/>
</dbReference>
<protein>
    <recommendedName>
        <fullName evidence="2">Galectin</fullName>
    </recommendedName>
</protein>
<gene>
    <name evidence="4" type="ORF">PMAYCL1PPCAC_07854</name>
</gene>
<feature type="non-terminal residue" evidence="4">
    <location>
        <position position="1"/>
    </location>
</feature>
<dbReference type="AlphaFoldDB" id="A0AAN4ZCY2"/>
<organism evidence="4 5">
    <name type="scientific">Pristionchus mayeri</name>
    <dbReference type="NCBI Taxonomy" id="1317129"/>
    <lineage>
        <taxon>Eukaryota</taxon>
        <taxon>Metazoa</taxon>
        <taxon>Ecdysozoa</taxon>
        <taxon>Nematoda</taxon>
        <taxon>Chromadorea</taxon>
        <taxon>Rhabditida</taxon>
        <taxon>Rhabditina</taxon>
        <taxon>Diplogasteromorpha</taxon>
        <taxon>Diplogasteroidea</taxon>
        <taxon>Neodiplogasteridae</taxon>
        <taxon>Pristionchus</taxon>
    </lineage>
</organism>
<dbReference type="Proteomes" id="UP001328107">
    <property type="component" value="Unassembled WGS sequence"/>
</dbReference>
<evidence type="ECO:0000256" key="1">
    <source>
        <dbReference type="ARBA" id="ARBA00022734"/>
    </source>
</evidence>
<dbReference type="PANTHER" id="PTHR11346">
    <property type="entry name" value="GALECTIN"/>
    <property type="match status" value="1"/>
</dbReference>
<dbReference type="Pfam" id="PF00337">
    <property type="entry name" value="Gal-bind_lectin"/>
    <property type="match status" value="1"/>
</dbReference>
<reference evidence="5" key="1">
    <citation type="submission" date="2022-10" db="EMBL/GenBank/DDBJ databases">
        <title>Genome assembly of Pristionchus species.</title>
        <authorList>
            <person name="Yoshida K."/>
            <person name="Sommer R.J."/>
        </authorList>
    </citation>
    <scope>NUCLEOTIDE SEQUENCE [LARGE SCALE GENOMIC DNA]</scope>
    <source>
        <strain evidence="5">RS5460</strain>
    </source>
</reference>
<dbReference type="CDD" id="cd00070">
    <property type="entry name" value="GLECT"/>
    <property type="match status" value="1"/>
</dbReference>
<dbReference type="PANTHER" id="PTHR11346:SF176">
    <property type="entry name" value="32 KDA BETA-GALACTOSIDE-BINDING LECTIN LEC-3"/>
    <property type="match status" value="1"/>
</dbReference>